<gene>
    <name evidence="13" type="ORF">AB2U05_25170</name>
</gene>
<evidence type="ECO:0000256" key="3">
    <source>
        <dbReference type="ARBA" id="ARBA00011890"/>
    </source>
</evidence>
<dbReference type="GO" id="GO:0004719">
    <property type="term" value="F:protein-L-isoaspartate (D-aspartate) O-methyltransferase activity"/>
    <property type="evidence" value="ECO:0007669"/>
    <property type="project" value="UniProtKB-EC"/>
</dbReference>
<keyword evidence="8" id="KW-0949">S-adenosyl-L-methionine</keyword>
<dbReference type="PANTHER" id="PTHR11579:SF0">
    <property type="entry name" value="PROTEIN-L-ISOASPARTATE(D-ASPARTATE) O-METHYLTRANSFERASE"/>
    <property type="match status" value="1"/>
</dbReference>
<feature type="compositionally biased region" description="Basic and acidic residues" evidence="12">
    <location>
        <begin position="157"/>
        <end position="169"/>
    </location>
</feature>
<name>A0AB39TR06_9ACTN</name>
<keyword evidence="6 13" id="KW-0489">Methyltransferase</keyword>
<evidence type="ECO:0000313" key="13">
    <source>
        <dbReference type="EMBL" id="XDQ81524.1"/>
    </source>
</evidence>
<evidence type="ECO:0000256" key="4">
    <source>
        <dbReference type="ARBA" id="ARBA00013346"/>
    </source>
</evidence>
<dbReference type="GO" id="GO:0032259">
    <property type="term" value="P:methylation"/>
    <property type="evidence" value="ECO:0007669"/>
    <property type="project" value="UniProtKB-KW"/>
</dbReference>
<dbReference type="PANTHER" id="PTHR11579">
    <property type="entry name" value="PROTEIN-L-ISOASPARTATE O-METHYLTRANSFERASE"/>
    <property type="match status" value="1"/>
</dbReference>
<feature type="compositionally biased region" description="Basic residues" evidence="12">
    <location>
        <begin position="101"/>
        <end position="114"/>
    </location>
</feature>
<dbReference type="InterPro" id="IPR000682">
    <property type="entry name" value="PCMT"/>
</dbReference>
<comment type="subcellular location">
    <subcellularLocation>
        <location evidence="1">Cytoplasm</location>
    </subcellularLocation>
</comment>
<dbReference type="SUPFAM" id="SSF53335">
    <property type="entry name" value="S-adenosyl-L-methionine-dependent methyltransferases"/>
    <property type="match status" value="1"/>
</dbReference>
<dbReference type="EC" id="2.1.1.77" evidence="3"/>
<accession>A0AB39TR06</accession>
<organism evidence="13">
    <name type="scientific">Streptomyces sp. Y1</name>
    <dbReference type="NCBI Taxonomy" id="3238634"/>
    <lineage>
        <taxon>Bacteria</taxon>
        <taxon>Bacillati</taxon>
        <taxon>Actinomycetota</taxon>
        <taxon>Actinomycetes</taxon>
        <taxon>Kitasatosporales</taxon>
        <taxon>Streptomycetaceae</taxon>
        <taxon>Streptomyces</taxon>
    </lineage>
</organism>
<dbReference type="RefSeq" id="WP_369184312.1">
    <property type="nucleotide sequence ID" value="NZ_CP163445.1"/>
</dbReference>
<protein>
    <recommendedName>
        <fullName evidence="4">Protein-L-isoaspartate O-methyltransferase</fullName>
        <ecNumber evidence="3">2.1.1.77</ecNumber>
    </recommendedName>
    <alternativeName>
        <fullName evidence="11">L-isoaspartyl protein carboxyl methyltransferase</fullName>
    </alternativeName>
    <alternativeName>
        <fullName evidence="9">Protein L-isoaspartyl methyltransferase</fullName>
    </alternativeName>
    <alternativeName>
        <fullName evidence="10">Protein-beta-aspartate methyltransferase</fullName>
    </alternativeName>
</protein>
<dbReference type="Pfam" id="PF01135">
    <property type="entry name" value="PCMT"/>
    <property type="match status" value="1"/>
</dbReference>
<evidence type="ECO:0000256" key="7">
    <source>
        <dbReference type="ARBA" id="ARBA00022679"/>
    </source>
</evidence>
<evidence type="ECO:0000256" key="6">
    <source>
        <dbReference type="ARBA" id="ARBA00022603"/>
    </source>
</evidence>
<proteinExistence type="inferred from homology"/>
<keyword evidence="7" id="KW-0808">Transferase</keyword>
<dbReference type="AlphaFoldDB" id="A0AB39TR06"/>
<reference evidence="13" key="1">
    <citation type="submission" date="2024-07" db="EMBL/GenBank/DDBJ databases">
        <authorList>
            <person name="Yu S.T."/>
        </authorList>
    </citation>
    <scope>NUCLEOTIDE SEQUENCE</scope>
    <source>
        <strain evidence="13">Y1</strain>
    </source>
</reference>
<evidence type="ECO:0000256" key="12">
    <source>
        <dbReference type="SAM" id="MobiDB-lite"/>
    </source>
</evidence>
<keyword evidence="5" id="KW-0963">Cytoplasm</keyword>
<dbReference type="GO" id="GO:0005737">
    <property type="term" value="C:cytoplasm"/>
    <property type="evidence" value="ECO:0007669"/>
    <property type="project" value="UniProtKB-SubCell"/>
</dbReference>
<evidence type="ECO:0000256" key="5">
    <source>
        <dbReference type="ARBA" id="ARBA00022490"/>
    </source>
</evidence>
<comment type="similarity">
    <text evidence="2">Belongs to the methyltransferase superfamily. L-isoaspartyl/D-aspartyl protein methyltransferase family.</text>
</comment>
<evidence type="ECO:0000256" key="8">
    <source>
        <dbReference type="ARBA" id="ARBA00022691"/>
    </source>
</evidence>
<dbReference type="InterPro" id="IPR029063">
    <property type="entry name" value="SAM-dependent_MTases_sf"/>
</dbReference>
<evidence type="ECO:0000256" key="10">
    <source>
        <dbReference type="ARBA" id="ARBA00031323"/>
    </source>
</evidence>
<dbReference type="EMBL" id="CP163445">
    <property type="protein sequence ID" value="XDQ81524.1"/>
    <property type="molecule type" value="Genomic_DNA"/>
</dbReference>
<evidence type="ECO:0000256" key="11">
    <source>
        <dbReference type="ARBA" id="ARBA00031350"/>
    </source>
</evidence>
<evidence type="ECO:0000256" key="9">
    <source>
        <dbReference type="ARBA" id="ARBA00030757"/>
    </source>
</evidence>
<feature type="region of interest" description="Disordered" evidence="12">
    <location>
        <begin position="101"/>
        <end position="169"/>
    </location>
</feature>
<feature type="compositionally biased region" description="Low complexity" evidence="12">
    <location>
        <begin position="115"/>
        <end position="129"/>
    </location>
</feature>
<evidence type="ECO:0000256" key="1">
    <source>
        <dbReference type="ARBA" id="ARBA00004496"/>
    </source>
</evidence>
<evidence type="ECO:0000256" key="2">
    <source>
        <dbReference type="ARBA" id="ARBA00005369"/>
    </source>
</evidence>
<sequence>MSMWQQLGAEAGNQVLEVGTGTGYSTALGAHRLGDANLTSIEYDPQVAERAAAALKAAGHTPRLLTGDGLGGAPDGGAFDRLIATCSVRYLPMAWLHQVKPGRTRRLSASRSPRRASGSGSAPRTAPAGTCRSDPPPPQRRKSTRPTSCAVQGLRYDAADHQVDGDATT</sequence>
<dbReference type="CDD" id="cd02440">
    <property type="entry name" value="AdoMet_MTases"/>
    <property type="match status" value="1"/>
</dbReference>
<dbReference type="Gene3D" id="3.40.50.150">
    <property type="entry name" value="Vaccinia Virus protein VP39"/>
    <property type="match status" value="1"/>
</dbReference>